<evidence type="ECO:0000256" key="2">
    <source>
        <dbReference type="SAM" id="SignalP"/>
    </source>
</evidence>
<dbReference type="Proteomes" id="UP000510686">
    <property type="component" value="Chromosome 3"/>
</dbReference>
<sequence>MVVAIRLIQLLLAVAILGPSAYTHLCNPDRGRPRDRRRQHLACLRAHLLAPRVQLLGRPLLRPLPVPLRANITTFSLGATWTGLIFAADTVRRSLRSSYGFCDNYKVFGGVVAGIARLGAIEFLLFFIAWVTDAVVSYRHRRGGGRARARRVAAAGSGTAPYQLQMQRRTFYPKAQHWAPAYGQHLRPDACASSSRGLSRARASSSPACGSLPPDLLS</sequence>
<protein>
    <recommendedName>
        <fullName evidence="5">MARVEL domain-containing protein</fullName>
    </recommendedName>
</protein>
<keyword evidence="1" id="KW-0472">Membrane</keyword>
<feature type="chain" id="PRO_5028868610" description="MARVEL domain-containing protein" evidence="2">
    <location>
        <begin position="24"/>
        <end position="218"/>
    </location>
</feature>
<feature type="signal peptide" evidence="2">
    <location>
        <begin position="1"/>
        <end position="23"/>
    </location>
</feature>
<keyword evidence="1" id="KW-0812">Transmembrane</keyword>
<dbReference type="KEGG" id="mbrn:90967820"/>
<evidence type="ECO:0008006" key="5">
    <source>
        <dbReference type="Google" id="ProtNLM"/>
    </source>
</evidence>
<name>A0A7D5UWM3_9HYPO</name>
<gene>
    <name evidence="3" type="ORF">G6M90_00g058560</name>
</gene>
<feature type="transmembrane region" description="Helical" evidence="1">
    <location>
        <begin position="107"/>
        <end position="131"/>
    </location>
</feature>
<organism evidence="3 4">
    <name type="scientific">Metarhizium brunneum</name>
    <dbReference type="NCBI Taxonomy" id="500148"/>
    <lineage>
        <taxon>Eukaryota</taxon>
        <taxon>Fungi</taxon>
        <taxon>Dikarya</taxon>
        <taxon>Ascomycota</taxon>
        <taxon>Pezizomycotina</taxon>
        <taxon>Sordariomycetes</taxon>
        <taxon>Hypocreomycetidae</taxon>
        <taxon>Hypocreales</taxon>
        <taxon>Clavicipitaceae</taxon>
        <taxon>Metarhizium</taxon>
    </lineage>
</organism>
<evidence type="ECO:0000256" key="1">
    <source>
        <dbReference type="SAM" id="Phobius"/>
    </source>
</evidence>
<dbReference type="OrthoDB" id="5325022at2759"/>
<evidence type="ECO:0000313" key="3">
    <source>
        <dbReference type="EMBL" id="QLI69114.1"/>
    </source>
</evidence>
<reference evidence="3 4" key="1">
    <citation type="submission" date="2020-07" db="EMBL/GenBank/DDBJ databases">
        <title>Telomere length de novo assembly of all 7 chromosomes of the fungus, Metarhizium brunneum, using a novel assembly pipeline.</title>
        <authorList>
            <person name="Saud z."/>
            <person name="Kortsinoglou A."/>
            <person name="Kouvelis V.N."/>
            <person name="Butt T.M."/>
        </authorList>
    </citation>
    <scope>NUCLEOTIDE SEQUENCE [LARGE SCALE GENOMIC DNA]</scope>
    <source>
        <strain evidence="3 4">4556</strain>
    </source>
</reference>
<keyword evidence="2" id="KW-0732">Signal</keyword>
<dbReference type="AlphaFoldDB" id="A0A7D5UWM3"/>
<evidence type="ECO:0000313" key="4">
    <source>
        <dbReference type="Proteomes" id="UP000510686"/>
    </source>
</evidence>
<dbReference type="RefSeq" id="XP_065986739.1">
    <property type="nucleotide sequence ID" value="XM_066130667.1"/>
</dbReference>
<dbReference type="EMBL" id="CP058934">
    <property type="protein sequence ID" value="QLI69114.1"/>
    <property type="molecule type" value="Genomic_DNA"/>
</dbReference>
<proteinExistence type="predicted"/>
<feature type="transmembrane region" description="Helical" evidence="1">
    <location>
        <begin position="68"/>
        <end position="87"/>
    </location>
</feature>
<dbReference type="GeneID" id="90967820"/>
<keyword evidence="1" id="KW-1133">Transmembrane helix</keyword>
<keyword evidence="4" id="KW-1185">Reference proteome</keyword>
<accession>A0A7D5UWM3</accession>